<evidence type="ECO:0000313" key="4">
    <source>
        <dbReference type="EMBL" id="CCO35786.1"/>
    </source>
</evidence>
<dbReference type="PROSITE" id="PS00678">
    <property type="entry name" value="WD_REPEATS_1"/>
    <property type="match status" value="1"/>
</dbReference>
<evidence type="ECO:0000256" key="1">
    <source>
        <dbReference type="ARBA" id="ARBA00022574"/>
    </source>
</evidence>
<dbReference type="Pfam" id="PF00400">
    <property type="entry name" value="WD40"/>
    <property type="match status" value="6"/>
</dbReference>
<reference evidence="4 5" key="1">
    <citation type="journal article" date="2013" name="J. Biotechnol.">
        <title>Establishment and interpretation of the genome sequence of the phytopathogenic fungus Rhizoctonia solani AG1-IB isolate 7/3/14.</title>
        <authorList>
            <person name="Wibberg D.W."/>
            <person name="Jelonek L.J."/>
            <person name="Rupp O.R."/>
            <person name="Hennig M.H."/>
            <person name="Eikmeyer F.E."/>
            <person name="Goesmann A.G."/>
            <person name="Hartmann A.H."/>
            <person name="Borriss R.B."/>
            <person name="Grosch R.G."/>
            <person name="Puehler A.P."/>
            <person name="Schlueter A.S."/>
        </authorList>
    </citation>
    <scope>NUCLEOTIDE SEQUENCE [LARGE SCALE GENOMIC DNA]</scope>
    <source>
        <strain evidence="5">AG1-IB / isolate 7/3/14</strain>
    </source>
</reference>
<dbReference type="AlphaFoldDB" id="M5C8K7"/>
<name>M5C8K7_THACB</name>
<dbReference type="InterPro" id="IPR019775">
    <property type="entry name" value="WD40_repeat_CS"/>
</dbReference>
<gene>
    <name evidence="4" type="ORF">BN14_09906</name>
</gene>
<protein>
    <submittedName>
        <fullName evidence="4">Vegetative incompatibility protein HET-E-1</fullName>
    </submittedName>
</protein>
<dbReference type="PROSITE" id="PS50294">
    <property type="entry name" value="WD_REPEATS_REGION"/>
    <property type="match status" value="4"/>
</dbReference>
<evidence type="ECO:0000313" key="5">
    <source>
        <dbReference type="Proteomes" id="UP000012065"/>
    </source>
</evidence>
<dbReference type="Proteomes" id="UP000012065">
    <property type="component" value="Unassembled WGS sequence"/>
</dbReference>
<feature type="repeat" description="WD" evidence="3">
    <location>
        <begin position="251"/>
        <end position="292"/>
    </location>
</feature>
<proteinExistence type="predicted"/>
<dbReference type="InterPro" id="IPR001680">
    <property type="entry name" value="WD40_rpt"/>
</dbReference>
<dbReference type="PANTHER" id="PTHR19848">
    <property type="entry name" value="WD40 REPEAT PROTEIN"/>
    <property type="match status" value="1"/>
</dbReference>
<dbReference type="SMART" id="SM00320">
    <property type="entry name" value="WD40"/>
    <property type="match status" value="6"/>
</dbReference>
<dbReference type="HOGENOM" id="CLU_592095_0_0_1"/>
<feature type="repeat" description="WD" evidence="3">
    <location>
        <begin position="425"/>
        <end position="453"/>
    </location>
</feature>
<feature type="repeat" description="WD" evidence="3">
    <location>
        <begin position="382"/>
        <end position="423"/>
    </location>
</feature>
<evidence type="ECO:0000256" key="2">
    <source>
        <dbReference type="ARBA" id="ARBA00022737"/>
    </source>
</evidence>
<keyword evidence="1 3" id="KW-0853">WD repeat</keyword>
<accession>M5C8K7</accession>
<dbReference type="PANTHER" id="PTHR19848:SF8">
    <property type="entry name" value="F-BOX AND WD REPEAT DOMAIN CONTAINING 7"/>
    <property type="match status" value="1"/>
</dbReference>
<feature type="repeat" description="WD" evidence="3">
    <location>
        <begin position="294"/>
        <end position="335"/>
    </location>
</feature>
<dbReference type="CDD" id="cd00200">
    <property type="entry name" value="WD40"/>
    <property type="match status" value="1"/>
</dbReference>
<dbReference type="EMBL" id="CAOJ01015088">
    <property type="protein sequence ID" value="CCO35786.1"/>
    <property type="molecule type" value="Genomic_DNA"/>
</dbReference>
<dbReference type="Gene3D" id="2.130.10.10">
    <property type="entry name" value="YVTN repeat-like/Quinoprotein amine dehydrogenase"/>
    <property type="match status" value="2"/>
</dbReference>
<sequence length="462" mass="49747">MTGTEPVDVEAALTPLFSVLHVSEATGTVSALHASFPDFIFDQGRSDRFHCNELEINQTIAQHCFGIMDQQLRFNLCGLESSFKYDHEVDGLAARVSEAISPTLSYVIGHWGDHLVPVEWTAVLDGSTEPQGHPKRRDQHATEAKAMAEGCQLCTGLGEVAGRLLAVPDALRSEPNGQIYPAYIHLCTCILPPHKLAIEQSQTALLTTWNMHYMPLSLAFSSDGSRFAVGFWGGTVSILDAHTGVPVLGPLKEHTDKVRSVALSPDGSLLASCSYDHTVIVRDAYTGARLFDTLQGHEGWVTSVCFSPDGRNLLSGSLDRTTRIWDSRTGKAIPNSVKHHPHPVSCAAYSPDGKLIACGLHSDEFPMIVYSASTGEPISGGFDAHHSSVESVTFSPDGKSVVTGHKSGDICVWSVQDGVLTHGPLKAHKESITSARFSPTGNRLVTASHDHSVLGFVGHVFP</sequence>
<dbReference type="PROSITE" id="PS50082">
    <property type="entry name" value="WD_REPEATS_2"/>
    <property type="match status" value="4"/>
</dbReference>
<dbReference type="InterPro" id="IPR036322">
    <property type="entry name" value="WD40_repeat_dom_sf"/>
</dbReference>
<keyword evidence="2" id="KW-0677">Repeat</keyword>
<organism evidence="4 5">
    <name type="scientific">Thanatephorus cucumeris (strain AG1-IB / isolate 7/3/14)</name>
    <name type="common">Lettuce bottom rot fungus</name>
    <name type="synonym">Rhizoctonia solani</name>
    <dbReference type="NCBI Taxonomy" id="1108050"/>
    <lineage>
        <taxon>Eukaryota</taxon>
        <taxon>Fungi</taxon>
        <taxon>Dikarya</taxon>
        <taxon>Basidiomycota</taxon>
        <taxon>Agaricomycotina</taxon>
        <taxon>Agaricomycetes</taxon>
        <taxon>Cantharellales</taxon>
        <taxon>Ceratobasidiaceae</taxon>
        <taxon>Rhizoctonia</taxon>
        <taxon>Rhizoctonia solani AG-1</taxon>
    </lineage>
</organism>
<evidence type="ECO:0000256" key="3">
    <source>
        <dbReference type="PROSITE-ProRule" id="PRU00221"/>
    </source>
</evidence>
<dbReference type="InterPro" id="IPR015943">
    <property type="entry name" value="WD40/YVTN_repeat-like_dom_sf"/>
</dbReference>
<comment type="caution">
    <text evidence="4">The sequence shown here is derived from an EMBL/GenBank/DDBJ whole genome shotgun (WGS) entry which is preliminary data.</text>
</comment>
<dbReference type="SUPFAM" id="SSF50978">
    <property type="entry name" value="WD40 repeat-like"/>
    <property type="match status" value="1"/>
</dbReference>